<dbReference type="PANTHER" id="PTHR14209">
    <property type="entry name" value="ISOAMYL ACETATE-HYDROLYZING ESTERASE 1"/>
    <property type="match status" value="1"/>
</dbReference>
<dbReference type="Proteomes" id="UP000186309">
    <property type="component" value="Chromosome"/>
</dbReference>
<proteinExistence type="predicted"/>
<sequence>MPPLRVSTARPLFAGLLLVLAATSAKDVRADGPPKPWVFKDHDRIVFVGDTLIERDQRYGYLETVLTIENPSLDLTFRNLGWSGDTVRGLSRAGFDPPEAGFKALKEQVLAAKPTVLIVGYGMADSFDGPAGLSRFVEGYNAFLDAVAPAKARLVLLSPLPHEALPAPLPDPTAHNRDLALYAEAVGKIAQERNAAFIDLFNGVQRQRGGPRAGVAPDTDDGIHLTALGSWRLADSSFLVGSRKRTFTTLPFDVKDVEETDQVRKFVSFDSRLHRPLAPGDANDRTYVLQFQGLKPGRYVLKIDGRPVAARTAEEWAAGVGLPPWPAIEQVEQLRKTINEKNLLFFYRWRPQNITYLFGFRKHEQGRNAIEIPQFDPLVDAKEKEIARLRKPVAHTYELIRENEVSQ</sequence>
<dbReference type="InterPro" id="IPR036514">
    <property type="entry name" value="SGNH_hydro_sf"/>
</dbReference>
<feature type="domain" description="SGNH hydrolase-type esterase" evidence="2">
    <location>
        <begin position="61"/>
        <end position="230"/>
    </location>
</feature>
<evidence type="ECO:0000259" key="2">
    <source>
        <dbReference type="Pfam" id="PF13472"/>
    </source>
</evidence>
<name>A0A1U7CW30_9BACT</name>
<dbReference type="CDD" id="cd01834">
    <property type="entry name" value="SGNH_hydrolase_like_2"/>
    <property type="match status" value="1"/>
</dbReference>
<dbReference type="KEGG" id="pbor:BSF38_04713"/>
<evidence type="ECO:0000256" key="1">
    <source>
        <dbReference type="SAM" id="SignalP"/>
    </source>
</evidence>
<dbReference type="Gene3D" id="3.40.50.1110">
    <property type="entry name" value="SGNH hydrolase"/>
    <property type="match status" value="1"/>
</dbReference>
<dbReference type="SUPFAM" id="SSF52266">
    <property type="entry name" value="SGNH hydrolase"/>
    <property type="match status" value="1"/>
</dbReference>
<reference evidence="4" key="1">
    <citation type="submission" date="2016-12" db="EMBL/GenBank/DDBJ databases">
        <title>Comparative genomics of four Isosphaeraceae planctomycetes: a common pool of plasmids and glycoside hydrolase genes.</title>
        <authorList>
            <person name="Ivanova A."/>
        </authorList>
    </citation>
    <scope>NUCLEOTIDE SEQUENCE [LARGE SCALE GENOMIC DNA]</scope>
    <source>
        <strain evidence="4">PX4</strain>
    </source>
</reference>
<dbReference type="GO" id="GO:0016788">
    <property type="term" value="F:hydrolase activity, acting on ester bonds"/>
    <property type="evidence" value="ECO:0007669"/>
    <property type="project" value="UniProtKB-ARBA"/>
</dbReference>
<dbReference type="Pfam" id="PF13472">
    <property type="entry name" value="Lipase_GDSL_2"/>
    <property type="match status" value="1"/>
</dbReference>
<evidence type="ECO:0000313" key="3">
    <source>
        <dbReference type="EMBL" id="APW63152.1"/>
    </source>
</evidence>
<keyword evidence="4" id="KW-1185">Reference proteome</keyword>
<accession>A0A1U7CW30</accession>
<feature type="chain" id="PRO_5013273404" description="SGNH hydrolase-type esterase domain-containing protein" evidence="1">
    <location>
        <begin position="31"/>
        <end position="407"/>
    </location>
</feature>
<organism evidence="3 4">
    <name type="scientific">Paludisphaera borealis</name>
    <dbReference type="NCBI Taxonomy" id="1387353"/>
    <lineage>
        <taxon>Bacteria</taxon>
        <taxon>Pseudomonadati</taxon>
        <taxon>Planctomycetota</taxon>
        <taxon>Planctomycetia</taxon>
        <taxon>Isosphaerales</taxon>
        <taxon>Isosphaeraceae</taxon>
        <taxon>Paludisphaera</taxon>
    </lineage>
</organism>
<keyword evidence="1" id="KW-0732">Signal</keyword>
<dbReference type="RefSeq" id="WP_168189437.1">
    <property type="nucleotide sequence ID" value="NZ_CP019082.1"/>
</dbReference>
<evidence type="ECO:0000313" key="4">
    <source>
        <dbReference type="Proteomes" id="UP000186309"/>
    </source>
</evidence>
<dbReference type="InterPro" id="IPR045136">
    <property type="entry name" value="Iah1-like"/>
</dbReference>
<protein>
    <recommendedName>
        <fullName evidence="2">SGNH hydrolase-type esterase domain-containing protein</fullName>
    </recommendedName>
</protein>
<gene>
    <name evidence="3" type="ORF">BSF38_04713</name>
</gene>
<dbReference type="AlphaFoldDB" id="A0A1U7CW30"/>
<dbReference type="PANTHER" id="PTHR14209:SF19">
    <property type="entry name" value="ISOAMYL ACETATE-HYDROLYZING ESTERASE 1 HOMOLOG"/>
    <property type="match status" value="1"/>
</dbReference>
<dbReference type="InterPro" id="IPR013830">
    <property type="entry name" value="SGNH_hydro"/>
</dbReference>
<dbReference type="STRING" id="1387353.BSF38_04713"/>
<feature type="signal peptide" evidence="1">
    <location>
        <begin position="1"/>
        <end position="30"/>
    </location>
</feature>
<dbReference type="EMBL" id="CP019082">
    <property type="protein sequence ID" value="APW63152.1"/>
    <property type="molecule type" value="Genomic_DNA"/>
</dbReference>